<dbReference type="GO" id="GO:0072659">
    <property type="term" value="P:protein localization to plasma membrane"/>
    <property type="evidence" value="ECO:0007669"/>
    <property type="project" value="TreeGrafter"/>
</dbReference>
<keyword evidence="7" id="KW-1185">Reference proteome</keyword>
<reference evidence="6" key="1">
    <citation type="submission" date="2020-11" db="EMBL/GenBank/DDBJ databases">
        <authorList>
            <person name="Whitehead M."/>
        </authorList>
    </citation>
    <scope>NUCLEOTIDE SEQUENCE</scope>
    <source>
        <strain evidence="6">EGII</strain>
    </source>
</reference>
<feature type="transmembrane region" description="Helical" evidence="5">
    <location>
        <begin position="477"/>
        <end position="499"/>
    </location>
</feature>
<dbReference type="EC" id="2.3.-.-" evidence="5"/>
<feature type="transmembrane region" description="Helical" evidence="5">
    <location>
        <begin position="308"/>
        <end position="333"/>
    </location>
</feature>
<evidence type="ECO:0000256" key="4">
    <source>
        <dbReference type="ARBA" id="ARBA00023136"/>
    </source>
</evidence>
<keyword evidence="3 5" id="KW-1133">Transmembrane helix</keyword>
<sequence length="538" mass="62925">MDIWNQDQFLAQRFDYNSSHNEQFYGNSSYNQQFYGNSSHNQQFDDNSSYASLSMDPTESTWPFPFPKPVPRPTEMDPYDPKLENMELLITIFSILLCFMPIVFFYAIARIISQKTAHLIPADSITRFIIEFFVIIVPTVYFVNVWLLYSIYLNAFFCICFVYGLYRFLKTKATERWYIHGGRRPFVLTFDRATINILTAIYIIGEHLGRFPVIYLKKRPFGAGVMDVGIGLYVFSMAVVARRKSDLPRLKRTVGLLTTLGLIRLFCAQFLNVKQDIHDFGLHWNGFFTLAVTKLVCSYWCELFRKRILLFLSGVVLLILHQVLLHEICYEVILNESLPRDTFIFANREGILSLPGFMAIYVLSFCIGQIIRDPDVAVPRKEFEEATRTLGWMKALFMVLLIGSVFTFSVSRISCNTGYVIWILYIALYMNFIIMGVFHYFLNTLWFASQADEYARIFNVSMITAAQKSIYREYMPVIVRSMSENGWVCFVLASVYAHFIKIYKIRDFTEFECFCILNVFMFTVVVVNYVLYRCKRLW</sequence>
<evidence type="ECO:0000256" key="5">
    <source>
        <dbReference type="RuleBase" id="RU280819"/>
    </source>
</evidence>
<dbReference type="Proteomes" id="UP000606786">
    <property type="component" value="Unassembled WGS sequence"/>
</dbReference>
<dbReference type="GO" id="GO:0005789">
    <property type="term" value="C:endoplasmic reticulum membrane"/>
    <property type="evidence" value="ECO:0007669"/>
    <property type="project" value="UniProtKB-SubCell"/>
</dbReference>
<evidence type="ECO:0000313" key="7">
    <source>
        <dbReference type="Proteomes" id="UP000606786"/>
    </source>
</evidence>
<dbReference type="AlphaFoldDB" id="A0A811UNZ4"/>
<keyword evidence="4 5" id="KW-0472">Membrane</keyword>
<evidence type="ECO:0000256" key="3">
    <source>
        <dbReference type="ARBA" id="ARBA00022989"/>
    </source>
</evidence>
<feature type="transmembrane region" description="Helical" evidence="5">
    <location>
        <begin position="392"/>
        <end position="413"/>
    </location>
</feature>
<feature type="transmembrane region" description="Helical" evidence="5">
    <location>
        <begin position="253"/>
        <end position="271"/>
    </location>
</feature>
<comment type="similarity">
    <text evidence="5">Belongs to the PIGW family.</text>
</comment>
<feature type="transmembrane region" description="Helical" evidence="5">
    <location>
        <begin position="419"/>
        <end position="442"/>
    </location>
</feature>
<dbReference type="EMBL" id="CAJHJT010000012">
    <property type="protein sequence ID" value="CAD7000451.1"/>
    <property type="molecule type" value="Genomic_DNA"/>
</dbReference>
<dbReference type="UniPathway" id="UPA00196"/>
<dbReference type="PANTHER" id="PTHR20661:SF0">
    <property type="entry name" value="PHOSPHATIDYLINOSITOL-GLYCAN BIOSYNTHESIS CLASS W PROTEIN"/>
    <property type="match status" value="1"/>
</dbReference>
<evidence type="ECO:0000256" key="2">
    <source>
        <dbReference type="ARBA" id="ARBA00022692"/>
    </source>
</evidence>
<dbReference type="GO" id="GO:0032216">
    <property type="term" value="F:glucosaminyl-phosphatidylinositol O-acyltransferase activity"/>
    <property type="evidence" value="ECO:0007669"/>
    <property type="project" value="TreeGrafter"/>
</dbReference>
<proteinExistence type="inferred from homology"/>
<feature type="transmembrane region" description="Helical" evidence="5">
    <location>
        <begin position="88"/>
        <end position="112"/>
    </location>
</feature>
<comment type="subcellular location">
    <subcellularLocation>
        <location evidence="5">Endoplasmic reticulum membrane</location>
        <topology evidence="5">Multi-pass membrane protein</topology>
    </subcellularLocation>
    <subcellularLocation>
        <location evidence="1">Membrane</location>
        <topology evidence="1">Multi-pass membrane protein</topology>
    </subcellularLocation>
</comment>
<feature type="transmembrane region" description="Helical" evidence="5">
    <location>
        <begin position="511"/>
        <end position="532"/>
    </location>
</feature>
<comment type="function">
    <text evidence="5">A acetyltransferase, which acetylates the inositol ring of phosphatidylinositol during biosynthesis of GPI-anchor.</text>
</comment>
<gene>
    <name evidence="6" type="ORF">CCAP1982_LOCUS8928</name>
</gene>
<organism evidence="6 7">
    <name type="scientific">Ceratitis capitata</name>
    <name type="common">Mediterranean fruit fly</name>
    <name type="synonym">Tephritis capitata</name>
    <dbReference type="NCBI Taxonomy" id="7213"/>
    <lineage>
        <taxon>Eukaryota</taxon>
        <taxon>Metazoa</taxon>
        <taxon>Ecdysozoa</taxon>
        <taxon>Arthropoda</taxon>
        <taxon>Hexapoda</taxon>
        <taxon>Insecta</taxon>
        <taxon>Pterygota</taxon>
        <taxon>Neoptera</taxon>
        <taxon>Endopterygota</taxon>
        <taxon>Diptera</taxon>
        <taxon>Brachycera</taxon>
        <taxon>Muscomorpha</taxon>
        <taxon>Tephritoidea</taxon>
        <taxon>Tephritidae</taxon>
        <taxon>Ceratitis</taxon>
        <taxon>Ceratitis</taxon>
    </lineage>
</organism>
<feature type="transmembrane region" description="Helical" evidence="5">
    <location>
        <begin position="353"/>
        <end position="371"/>
    </location>
</feature>
<evidence type="ECO:0000313" key="6">
    <source>
        <dbReference type="EMBL" id="CAD7000451.1"/>
    </source>
</evidence>
<dbReference type="KEGG" id="ccat:101461753"/>
<keyword evidence="2 5" id="KW-0812">Transmembrane</keyword>
<keyword evidence="5" id="KW-0337">GPI-anchor biosynthesis</keyword>
<dbReference type="InterPro" id="IPR009447">
    <property type="entry name" value="PIGW/GWT1"/>
</dbReference>
<dbReference type="PANTHER" id="PTHR20661">
    <property type="entry name" value="PHOSPHATIDYLINOSITOL-GLYCAN BIOSYNTHESIS CLASS W PROTEIN"/>
    <property type="match status" value="1"/>
</dbReference>
<feature type="transmembrane region" description="Helical" evidence="5">
    <location>
        <begin position="186"/>
        <end position="205"/>
    </location>
</feature>
<comment type="caution">
    <text evidence="6">The sequence shown here is derived from an EMBL/GenBank/DDBJ whole genome shotgun (WGS) entry which is preliminary data.</text>
</comment>
<evidence type="ECO:0000256" key="1">
    <source>
        <dbReference type="ARBA" id="ARBA00004141"/>
    </source>
</evidence>
<feature type="transmembrane region" description="Helical" evidence="5">
    <location>
        <begin position="221"/>
        <end position="241"/>
    </location>
</feature>
<comment type="pathway">
    <text evidence="5">Glycolipid biosynthesis; glycosylphosphatidylinositol-anchor biosynthesis.</text>
</comment>
<protein>
    <recommendedName>
        <fullName evidence="5">Phosphatidylinositol-glycan biosynthesis class W protein</fullName>
        <ecNumber evidence="5">2.3.-.-</ecNumber>
    </recommendedName>
</protein>
<feature type="transmembrane region" description="Helical" evidence="5">
    <location>
        <begin position="149"/>
        <end position="166"/>
    </location>
</feature>
<feature type="transmembrane region" description="Helical" evidence="5">
    <location>
        <begin position="283"/>
        <end position="301"/>
    </location>
</feature>
<dbReference type="GO" id="GO:0006506">
    <property type="term" value="P:GPI anchor biosynthetic process"/>
    <property type="evidence" value="ECO:0007669"/>
    <property type="project" value="UniProtKB-UniPathway"/>
</dbReference>
<dbReference type="OrthoDB" id="15270at2759"/>
<name>A0A811UNZ4_CERCA</name>
<accession>A0A811UNZ4</accession>
<keyword evidence="5" id="KW-0808">Transferase</keyword>
<keyword evidence="5" id="KW-0012">Acyltransferase</keyword>
<keyword evidence="5" id="KW-0256">Endoplasmic reticulum</keyword>
<feature type="transmembrane region" description="Helical" evidence="5">
    <location>
        <begin position="124"/>
        <end position="143"/>
    </location>
</feature>
<dbReference type="Pfam" id="PF06423">
    <property type="entry name" value="GWT1"/>
    <property type="match status" value="1"/>
</dbReference>